<proteinExistence type="predicted"/>
<keyword evidence="2" id="KW-1133">Transmembrane helix</keyword>
<name>A0ABY4AV01_9MICO</name>
<evidence type="ECO:0000256" key="2">
    <source>
        <dbReference type="SAM" id="Phobius"/>
    </source>
</evidence>
<feature type="transmembrane region" description="Helical" evidence="2">
    <location>
        <begin position="289"/>
        <end position="315"/>
    </location>
</feature>
<feature type="region of interest" description="Disordered" evidence="1">
    <location>
        <begin position="352"/>
        <end position="373"/>
    </location>
</feature>
<organism evidence="3 4">
    <name type="scientific">Agromyces soli</name>
    <dbReference type="NCBI Taxonomy" id="659012"/>
    <lineage>
        <taxon>Bacteria</taxon>
        <taxon>Bacillati</taxon>
        <taxon>Actinomycetota</taxon>
        <taxon>Actinomycetes</taxon>
        <taxon>Micrococcales</taxon>
        <taxon>Microbacteriaceae</taxon>
        <taxon>Agromyces</taxon>
    </lineage>
</organism>
<feature type="compositionally biased region" description="Basic residues" evidence="1">
    <location>
        <begin position="352"/>
        <end position="365"/>
    </location>
</feature>
<dbReference type="EMBL" id="CP094533">
    <property type="protein sequence ID" value="UOE27002.1"/>
    <property type="molecule type" value="Genomic_DNA"/>
</dbReference>
<protein>
    <recommendedName>
        <fullName evidence="5">FtsX-like permease family protein</fullName>
    </recommendedName>
</protein>
<evidence type="ECO:0000313" key="4">
    <source>
        <dbReference type="Proteomes" id="UP000831304"/>
    </source>
</evidence>
<reference evidence="3 4" key="1">
    <citation type="submission" date="2022-03" db="EMBL/GenBank/DDBJ databases">
        <title>Agromyces sp. isolated from the gut of P. brevitarsis seulensis larvae.</title>
        <authorList>
            <person name="Won M."/>
            <person name="Kwon S.-W."/>
        </authorList>
    </citation>
    <scope>NUCLEOTIDE SEQUENCE [LARGE SCALE GENOMIC DNA]</scope>
    <source>
        <strain evidence="3 4">KACC 16215</strain>
    </source>
</reference>
<feature type="transmembrane region" description="Helical" evidence="2">
    <location>
        <begin position="327"/>
        <end position="352"/>
    </location>
</feature>
<keyword evidence="2" id="KW-0812">Transmembrane</keyword>
<evidence type="ECO:0000313" key="3">
    <source>
        <dbReference type="EMBL" id="UOE27002.1"/>
    </source>
</evidence>
<dbReference type="RefSeq" id="WP_243569858.1">
    <property type="nucleotide sequence ID" value="NZ_BAAARD010000011.1"/>
</dbReference>
<evidence type="ECO:0000256" key="1">
    <source>
        <dbReference type="SAM" id="MobiDB-lite"/>
    </source>
</evidence>
<dbReference type="Proteomes" id="UP000831304">
    <property type="component" value="Chromosome"/>
</dbReference>
<feature type="transmembrane region" description="Helical" evidence="2">
    <location>
        <begin position="252"/>
        <end position="269"/>
    </location>
</feature>
<sequence>MSATSMRLHSVLTEAWRNTISGAGRAVLIWGALLCITLPLLVAEAAATRAVIDEAITYRLSGAAIATIRAAGAIDAKSCDALGSTAGVVAAGALRTSDEAIQPAALPGSTIPTFETTPAFPALIGAAHADVRNAGALISRAVAERLRLSAGDELPLATGERLAIAGVYDWPDDGRRPGLGYAVAIPSLDRGAFDECWATSWPESEQLTALLRSSTIPDRIDPASPPALSAVNDTLGREFHGDERHLTRVTRFAPLAALLASALALTIAVRSRRHALASARHLGVRGSDLLAIVLAELVIVLAAVALPSITVAASLARGPDGAAVFDAAIRVLAGTVVGAFLGGAAAVVTARAHGHAPPRSRRRQRGNPPSNAH</sequence>
<keyword evidence="4" id="KW-1185">Reference proteome</keyword>
<gene>
    <name evidence="3" type="ORF">MTP13_04240</name>
</gene>
<evidence type="ECO:0008006" key="5">
    <source>
        <dbReference type="Google" id="ProtNLM"/>
    </source>
</evidence>
<accession>A0ABY4AV01</accession>
<keyword evidence="2" id="KW-0472">Membrane</keyword>